<evidence type="ECO:0000256" key="8">
    <source>
        <dbReference type="ARBA" id="ARBA00023268"/>
    </source>
</evidence>
<keyword evidence="15" id="KW-1185">Reference proteome</keyword>
<dbReference type="OrthoDB" id="9804242at2"/>
<evidence type="ECO:0000256" key="4">
    <source>
        <dbReference type="ARBA" id="ARBA00022571"/>
    </source>
</evidence>
<dbReference type="InterPro" id="IPR016117">
    <property type="entry name" value="ArgJ-like_dom_sf"/>
</dbReference>
<dbReference type="Pfam" id="PF01960">
    <property type="entry name" value="ArgJ"/>
    <property type="match status" value="1"/>
</dbReference>
<feature type="binding site" evidence="13">
    <location>
        <position position="202"/>
    </location>
    <ligand>
        <name>substrate</name>
    </ligand>
</feature>
<evidence type="ECO:0000256" key="1">
    <source>
        <dbReference type="ARBA" id="ARBA00004496"/>
    </source>
</evidence>
<comment type="pathway">
    <text evidence="13">Amino-acid biosynthesis; L-arginine biosynthesis; N(2)-acetyl-L-ornithine from L-glutamate: step 1/4.</text>
</comment>
<dbReference type="FunFam" id="3.30.2330.10:FF:000001">
    <property type="entry name" value="Arginine biosynthesis bifunctional protein ArgJ, mitochondrial"/>
    <property type="match status" value="1"/>
</dbReference>
<keyword evidence="13" id="KW-0963">Cytoplasm</keyword>
<dbReference type="InterPro" id="IPR002813">
    <property type="entry name" value="Arg_biosynth_ArgJ"/>
</dbReference>
<dbReference type="GO" id="GO:0006526">
    <property type="term" value="P:L-arginine biosynthetic process"/>
    <property type="evidence" value="ECO:0007669"/>
    <property type="project" value="UniProtKB-UniRule"/>
</dbReference>
<evidence type="ECO:0000256" key="9">
    <source>
        <dbReference type="ARBA" id="ARBA00023315"/>
    </source>
</evidence>
<evidence type="ECO:0000256" key="3">
    <source>
        <dbReference type="ARBA" id="ARBA00011475"/>
    </source>
</evidence>
<reference evidence="14 15" key="1">
    <citation type="submission" date="2018-07" db="EMBL/GenBank/DDBJ databases">
        <title>Lottiidibacillus patelloidae gen. nov., sp. nov., isolated from the intestinal tract of a marine limpet and the reclassification of B. taeanensis BH030017T, B. algicola KMM 3737T and B. hwajinpoensis SW-72T as genus Lottiidibacillus.</title>
        <authorList>
            <person name="Liu R."/>
            <person name="Huang Z."/>
        </authorList>
    </citation>
    <scope>NUCLEOTIDE SEQUENCE [LARGE SCALE GENOMIC DNA]</scope>
    <source>
        <strain evidence="14 15">BH030017</strain>
    </source>
</reference>
<keyword evidence="7 13" id="KW-0068">Autocatalytic cleavage</keyword>
<evidence type="ECO:0000256" key="13">
    <source>
        <dbReference type="HAMAP-Rule" id="MF_01106"/>
    </source>
</evidence>
<sequence>MKGKVTALLTANYDIVKIEKGTIVTPKGFSAAGLHSGVKKQRNDLGAIFCNVPASVASVYTLNKMQAAPLKVTKESIAKEKKIQAIVVNSGNANACTGKQGLEDAYAMRKAAAKKFNIPEHYAAVASTGVIGLQMPMDKILSGISQLNPEQTNESAEQFNEAIITTDLVTKSTCYQAQINGRPVTIAGSAKGSGMIKPNMATMLGFVTTDAAIESDILQLALKEVTDQTFNRITVDGDTSTNDMVTVMASGQAENELLHPSHPEWQVFVQLLRQTCEDLAKMIARDGEGATKLIEVEVKGALNDEDAGKIAKAVVGSPLVKTAVYGTDANWGRIIAAVGYSEAVIDPESIHMFVGPIQMLRDSQPLPFSEEEATAYLENHEVKFTIDLQIGEGYGKAWGCDLTYDYVRINASYRS</sequence>
<gene>
    <name evidence="13" type="primary">argJ</name>
    <name evidence="14" type="ORF">DS031_03400</name>
</gene>
<feature type="site" description="Cleavage; by autolysis" evidence="13">
    <location>
        <begin position="201"/>
        <end position="202"/>
    </location>
</feature>
<name>A0A366Y4D1_9BACI</name>
<dbReference type="NCBIfam" id="NF003802">
    <property type="entry name" value="PRK05388.1"/>
    <property type="match status" value="1"/>
</dbReference>
<dbReference type="Proteomes" id="UP000253314">
    <property type="component" value="Unassembled WGS sequence"/>
</dbReference>
<protein>
    <recommendedName>
        <fullName evidence="13">Arginine biosynthesis bifunctional protein ArgJ</fullName>
    </recommendedName>
    <domain>
        <recommendedName>
            <fullName evidence="13">Glutamate N-acetyltransferase</fullName>
            <ecNumber evidence="13">2.3.1.35</ecNumber>
        </recommendedName>
        <alternativeName>
            <fullName evidence="13">Ornithine acetyltransferase</fullName>
            <shortName evidence="13">OATase</shortName>
        </alternativeName>
        <alternativeName>
            <fullName evidence="13">Ornithine transacetylase</fullName>
        </alternativeName>
    </domain>
    <domain>
        <recommendedName>
            <fullName evidence="13">Amino-acid acetyltransferase</fullName>
            <ecNumber evidence="13">2.3.1.1</ecNumber>
        </recommendedName>
        <alternativeName>
            <fullName evidence="13">N-acetylglutamate synthase</fullName>
            <shortName evidence="13">AGSase</shortName>
        </alternativeName>
    </domain>
    <component>
        <recommendedName>
            <fullName evidence="13">Arginine biosynthesis bifunctional protein ArgJ alpha chain</fullName>
        </recommendedName>
    </component>
    <component>
        <recommendedName>
            <fullName evidence="13">Arginine biosynthesis bifunctional protein ArgJ beta chain</fullName>
        </recommendedName>
    </component>
</protein>
<dbReference type="Gene3D" id="3.30.2330.10">
    <property type="entry name" value="arginine biosynthesis bifunctional protein suprefamily"/>
    <property type="match status" value="1"/>
</dbReference>
<keyword evidence="5 13" id="KW-0028">Amino-acid biosynthesis</keyword>
<evidence type="ECO:0000256" key="11">
    <source>
        <dbReference type="ARBA" id="ARBA00049439"/>
    </source>
</evidence>
<feature type="site" description="Involved in the stabilization of negative charge on the oxyanion by the formation of the oxyanion hole" evidence="13">
    <location>
        <position position="129"/>
    </location>
</feature>
<dbReference type="PANTHER" id="PTHR23100">
    <property type="entry name" value="ARGININE BIOSYNTHESIS BIFUNCTIONAL PROTEIN ARGJ"/>
    <property type="match status" value="1"/>
</dbReference>
<comment type="subunit">
    <text evidence="3 13">Heterotetramer of two alpha and two beta chains.</text>
</comment>
<dbReference type="Gene3D" id="3.10.20.340">
    <property type="entry name" value="ArgJ beta chain, C-terminal domain"/>
    <property type="match status" value="1"/>
</dbReference>
<feature type="active site" description="Nucleophile" evidence="13">
    <location>
        <position position="202"/>
    </location>
</feature>
<dbReference type="PANTHER" id="PTHR23100:SF0">
    <property type="entry name" value="ARGININE BIOSYNTHESIS BIFUNCTIONAL PROTEIN ARGJ, MITOCHONDRIAL"/>
    <property type="match status" value="1"/>
</dbReference>
<dbReference type="RefSeq" id="WP_113804531.1">
    <property type="nucleotide sequence ID" value="NZ_QOCW01000002.1"/>
</dbReference>
<feature type="chain" id="PRO_5023455582" description="Arginine biosynthesis bifunctional protein ArgJ alpha chain" evidence="13">
    <location>
        <begin position="1"/>
        <end position="201"/>
    </location>
</feature>
<feature type="binding site" evidence="13">
    <location>
        <position position="415"/>
    </location>
    <ligand>
        <name>substrate</name>
    </ligand>
</feature>
<evidence type="ECO:0000313" key="15">
    <source>
        <dbReference type="Proteomes" id="UP000253314"/>
    </source>
</evidence>
<evidence type="ECO:0000256" key="10">
    <source>
        <dbReference type="ARBA" id="ARBA00048372"/>
    </source>
</evidence>
<comment type="catalytic activity">
    <reaction evidence="10 13">
        <text>L-glutamate + acetyl-CoA = N-acetyl-L-glutamate + CoA + H(+)</text>
        <dbReference type="Rhea" id="RHEA:24292"/>
        <dbReference type="ChEBI" id="CHEBI:15378"/>
        <dbReference type="ChEBI" id="CHEBI:29985"/>
        <dbReference type="ChEBI" id="CHEBI:44337"/>
        <dbReference type="ChEBI" id="CHEBI:57287"/>
        <dbReference type="ChEBI" id="CHEBI:57288"/>
        <dbReference type="EC" id="2.3.1.1"/>
    </reaction>
</comment>
<keyword evidence="9 13" id="KW-0012">Acyltransferase</keyword>
<comment type="catalytic activity">
    <reaction evidence="11 13">
        <text>N(2)-acetyl-L-ornithine + L-glutamate = N-acetyl-L-glutamate + L-ornithine</text>
        <dbReference type="Rhea" id="RHEA:15349"/>
        <dbReference type="ChEBI" id="CHEBI:29985"/>
        <dbReference type="ChEBI" id="CHEBI:44337"/>
        <dbReference type="ChEBI" id="CHEBI:46911"/>
        <dbReference type="ChEBI" id="CHEBI:57805"/>
        <dbReference type="EC" id="2.3.1.35"/>
    </reaction>
</comment>
<evidence type="ECO:0000256" key="12">
    <source>
        <dbReference type="ARBA" id="ARBA00054976"/>
    </source>
</evidence>
<comment type="caution">
    <text evidence="14">The sequence shown here is derived from an EMBL/GenBank/DDBJ whole genome shotgun (WGS) entry which is preliminary data.</text>
</comment>
<evidence type="ECO:0000313" key="14">
    <source>
        <dbReference type="EMBL" id="RBW71051.1"/>
    </source>
</evidence>
<accession>A0A366Y4D1</accession>
<dbReference type="SUPFAM" id="SSF56266">
    <property type="entry name" value="DmpA/ArgJ-like"/>
    <property type="match status" value="1"/>
</dbReference>
<comment type="subcellular location">
    <subcellularLocation>
        <location evidence="1 13">Cytoplasm</location>
    </subcellularLocation>
</comment>
<dbReference type="FunFam" id="3.60.70.12:FF:000001">
    <property type="entry name" value="Arginine biosynthesis bifunctional protein ArgJ, chloroplastic"/>
    <property type="match status" value="1"/>
</dbReference>
<dbReference type="NCBIfam" id="TIGR00120">
    <property type="entry name" value="ArgJ"/>
    <property type="match status" value="1"/>
</dbReference>
<dbReference type="Gene3D" id="3.60.70.12">
    <property type="entry name" value="L-amino peptidase D-ALA esterase/amidase"/>
    <property type="match status" value="1"/>
</dbReference>
<organism evidence="14 15">
    <name type="scientific">Bacillus taeanensis</name>
    <dbReference type="NCBI Taxonomy" id="273032"/>
    <lineage>
        <taxon>Bacteria</taxon>
        <taxon>Bacillati</taxon>
        <taxon>Bacillota</taxon>
        <taxon>Bacilli</taxon>
        <taxon>Bacillales</taxon>
        <taxon>Bacillaceae</taxon>
        <taxon>Bacillus</taxon>
    </lineage>
</organism>
<dbReference type="HAMAP" id="MF_01106">
    <property type="entry name" value="ArgJ"/>
    <property type="match status" value="1"/>
</dbReference>
<evidence type="ECO:0000256" key="6">
    <source>
        <dbReference type="ARBA" id="ARBA00022679"/>
    </source>
</evidence>
<comment type="function">
    <text evidence="12 13">Catalyzes two activities which are involved in the cyclic version of arginine biosynthesis: the synthesis of N-acetylglutamate from glutamate and acetyl-CoA as the acetyl donor, and of ornithine by transacetylation between N(2)-acetylornithine and glutamate.</text>
</comment>
<dbReference type="AlphaFoldDB" id="A0A366Y4D1"/>
<comment type="pathway">
    <text evidence="13">Amino-acid biosynthesis; L-arginine biosynthesis; L-ornithine and N-acetyl-L-glutamate from L-glutamate and N(2)-acetyl-L-ornithine (cyclic): step 1/1.</text>
</comment>
<dbReference type="GO" id="GO:0006592">
    <property type="term" value="P:ornithine biosynthetic process"/>
    <property type="evidence" value="ECO:0007669"/>
    <property type="project" value="TreeGrafter"/>
</dbReference>
<comment type="similarity">
    <text evidence="2 13">Belongs to the ArgJ family.</text>
</comment>
<keyword evidence="6 13" id="KW-0808">Transferase</keyword>
<feature type="chain" id="PRO_5023455581" description="Arginine biosynthesis bifunctional protein ArgJ beta chain" evidence="13">
    <location>
        <begin position="202"/>
        <end position="415"/>
    </location>
</feature>
<dbReference type="EMBL" id="QOCW01000002">
    <property type="protein sequence ID" value="RBW71051.1"/>
    <property type="molecule type" value="Genomic_DNA"/>
</dbReference>
<dbReference type="CDD" id="cd02152">
    <property type="entry name" value="OAT"/>
    <property type="match status" value="1"/>
</dbReference>
<dbReference type="EC" id="2.3.1.35" evidence="13"/>
<feature type="binding site" evidence="13">
    <location>
        <position position="165"/>
    </location>
    <ligand>
        <name>substrate</name>
    </ligand>
</feature>
<keyword evidence="8 13" id="KW-0511">Multifunctional enzyme</keyword>
<feature type="binding site" evidence="13">
    <location>
        <position position="288"/>
    </location>
    <ligand>
        <name>substrate</name>
    </ligand>
</feature>
<dbReference type="InterPro" id="IPR042195">
    <property type="entry name" value="ArgJ_beta_C"/>
</dbReference>
<evidence type="ECO:0000256" key="7">
    <source>
        <dbReference type="ARBA" id="ARBA00022813"/>
    </source>
</evidence>
<dbReference type="GO" id="GO:0005737">
    <property type="term" value="C:cytoplasm"/>
    <property type="evidence" value="ECO:0007669"/>
    <property type="project" value="UniProtKB-SubCell"/>
</dbReference>
<evidence type="ECO:0000256" key="2">
    <source>
        <dbReference type="ARBA" id="ARBA00006774"/>
    </source>
</evidence>
<dbReference type="GO" id="GO:0004042">
    <property type="term" value="F:L-glutamate N-acetyltransferase activity"/>
    <property type="evidence" value="ECO:0007669"/>
    <property type="project" value="UniProtKB-UniRule"/>
</dbReference>
<evidence type="ECO:0000256" key="5">
    <source>
        <dbReference type="ARBA" id="ARBA00022605"/>
    </source>
</evidence>
<feature type="binding site" evidence="13">
    <location>
        <position position="410"/>
    </location>
    <ligand>
        <name>substrate</name>
    </ligand>
</feature>
<dbReference type="FunFam" id="3.10.20.340:FF:000001">
    <property type="entry name" value="Arginine biosynthesis bifunctional protein ArgJ, chloroplastic"/>
    <property type="match status" value="1"/>
</dbReference>
<feature type="site" description="Involved in the stabilization of negative charge on the oxyanion by the formation of the oxyanion hole" evidence="13">
    <location>
        <position position="128"/>
    </location>
</feature>
<dbReference type="EC" id="2.3.1.1" evidence="13"/>
<dbReference type="UniPathway" id="UPA00068">
    <property type="reaction ID" value="UER00106"/>
</dbReference>
<proteinExistence type="inferred from homology"/>
<dbReference type="GO" id="GO:0004358">
    <property type="term" value="F:L-glutamate N-acetyltransferase activity, acting on acetyl-L-ornithine as donor"/>
    <property type="evidence" value="ECO:0007669"/>
    <property type="project" value="UniProtKB-UniRule"/>
</dbReference>
<feature type="binding site" evidence="13">
    <location>
        <position position="191"/>
    </location>
    <ligand>
        <name>substrate</name>
    </ligand>
</feature>
<keyword evidence="4 13" id="KW-0055">Arginine biosynthesis</keyword>